<accession>A0ABT8ZNA6</accession>
<evidence type="ECO:0000256" key="5">
    <source>
        <dbReference type="ARBA" id="ARBA00022692"/>
    </source>
</evidence>
<keyword evidence="14" id="KW-0675">Receptor</keyword>
<sequence>MRRKAPQQLAAVGGIGVELAVDAALKYQIAARRRDETLQQTPIAITAFSSAQLENKAAINIGDLQGAAPNVLITNQNSGAAAANVSIRGLTFADVEKSFDPTVGVVVDGVLAAKAFYFHNQSDGYYRNVIRNKRVGKSNNENFGASILFTPSSNFDALLTLEKQVQDFEPVNSSISNSSEAFCNQAILDAVIGVPGLVAAAPANQCNRNTTDDLYTVFGSPTRSHYTAPAATLEMNLDLGGVKLTSITGYRKSDEDQTQDFDSTSANLYFVNRVQDFRQFSQELRAAGKISDGFDYVVGAYFYDSKYNLTQYTQFGGFPAPTQTVTGTSQSYALFGDFNLQLIDRVRLSFGGRWTHDKKTNENFVEPNQFPKAGYSGSKFTPKVGLDFRPSDDLMLYASWSRGYRAGGLSGRGQTLISSTTPYGAETVDSYELGFKSAFLDKRLLFNVAGFYSDYSDLQQNTTIPISGGIGNETVVTNVGSASIKGIEAELVAKPATGLTLTASLGLLRSKFKNFITQAPVGGVLTTFDYSANNLIYNPRETLSLTADYVVPVSFGEAKFNVSYRNIAPYDQQISVGPTTTSSSGVVIVGGNDPRVRSDRQGLLDASATLEFDLNGHKARVTAYGRNLADDRGPNAALTVAGLFSFSSAREPRTYGLQFGYQF</sequence>
<evidence type="ECO:0000259" key="12">
    <source>
        <dbReference type="Pfam" id="PF00593"/>
    </source>
</evidence>
<reference evidence="14" key="1">
    <citation type="submission" date="2023-07" db="EMBL/GenBank/DDBJ databases">
        <title>Bacterial whole genome sequence for Sphingobium sp. HBC34.</title>
        <authorList>
            <person name="Le V."/>
            <person name="Ko S.-R."/>
            <person name="Ahn C.-Y."/>
            <person name="Oh H.-M."/>
        </authorList>
    </citation>
    <scope>NUCLEOTIDE SEQUENCE</scope>
    <source>
        <strain evidence="14">HBC34</strain>
    </source>
</reference>
<organism evidence="14 15">
    <name type="scientific">Sphingobium cyanobacteriorum</name>
    <dbReference type="NCBI Taxonomy" id="3063954"/>
    <lineage>
        <taxon>Bacteria</taxon>
        <taxon>Pseudomonadati</taxon>
        <taxon>Pseudomonadota</taxon>
        <taxon>Alphaproteobacteria</taxon>
        <taxon>Sphingomonadales</taxon>
        <taxon>Sphingomonadaceae</taxon>
        <taxon>Sphingobium</taxon>
    </lineage>
</organism>
<dbReference type="SUPFAM" id="SSF56935">
    <property type="entry name" value="Porins"/>
    <property type="match status" value="1"/>
</dbReference>
<dbReference type="Proteomes" id="UP001176471">
    <property type="component" value="Unassembled WGS sequence"/>
</dbReference>
<evidence type="ECO:0000256" key="2">
    <source>
        <dbReference type="ARBA" id="ARBA00022448"/>
    </source>
</evidence>
<evidence type="ECO:0000313" key="15">
    <source>
        <dbReference type="Proteomes" id="UP001176471"/>
    </source>
</evidence>
<comment type="subcellular location">
    <subcellularLocation>
        <location evidence="1">Cell outer membrane</location>
        <topology evidence="1">Multi-pass membrane protein</topology>
    </subcellularLocation>
</comment>
<comment type="similarity">
    <text evidence="11">Belongs to the TonB-dependent receptor family.</text>
</comment>
<dbReference type="PANTHER" id="PTHR32552">
    <property type="entry name" value="FERRICHROME IRON RECEPTOR-RELATED"/>
    <property type="match status" value="1"/>
</dbReference>
<keyword evidence="10" id="KW-0998">Cell outer membrane</keyword>
<keyword evidence="2" id="KW-0813">Transport</keyword>
<evidence type="ECO:0000313" key="14">
    <source>
        <dbReference type="EMBL" id="MDO7835464.1"/>
    </source>
</evidence>
<evidence type="ECO:0000256" key="6">
    <source>
        <dbReference type="ARBA" id="ARBA00023004"/>
    </source>
</evidence>
<comment type="caution">
    <text evidence="14">The sequence shown here is derived from an EMBL/GenBank/DDBJ whole genome shotgun (WGS) entry which is preliminary data.</text>
</comment>
<evidence type="ECO:0000256" key="7">
    <source>
        <dbReference type="ARBA" id="ARBA00023065"/>
    </source>
</evidence>
<dbReference type="InterPro" id="IPR012910">
    <property type="entry name" value="Plug_dom"/>
</dbReference>
<evidence type="ECO:0000256" key="8">
    <source>
        <dbReference type="ARBA" id="ARBA00023077"/>
    </source>
</evidence>
<keyword evidence="7" id="KW-0406">Ion transport</keyword>
<name>A0ABT8ZNA6_9SPHN</name>
<dbReference type="Pfam" id="PF07715">
    <property type="entry name" value="Plug"/>
    <property type="match status" value="1"/>
</dbReference>
<protein>
    <submittedName>
        <fullName evidence="14">TonB-dependent receptor</fullName>
    </submittedName>
</protein>
<proteinExistence type="inferred from homology"/>
<dbReference type="InterPro" id="IPR039426">
    <property type="entry name" value="TonB-dep_rcpt-like"/>
</dbReference>
<evidence type="ECO:0000256" key="9">
    <source>
        <dbReference type="ARBA" id="ARBA00023136"/>
    </source>
</evidence>
<evidence type="ECO:0000256" key="10">
    <source>
        <dbReference type="ARBA" id="ARBA00023237"/>
    </source>
</evidence>
<keyword evidence="4" id="KW-0410">Iron transport</keyword>
<evidence type="ECO:0000256" key="3">
    <source>
        <dbReference type="ARBA" id="ARBA00022452"/>
    </source>
</evidence>
<keyword evidence="8 11" id="KW-0798">TonB box</keyword>
<dbReference type="RefSeq" id="WP_304536066.1">
    <property type="nucleotide sequence ID" value="NZ_JAUQOM010000004.1"/>
</dbReference>
<keyword evidence="5" id="KW-0812">Transmembrane</keyword>
<dbReference type="EMBL" id="JAUQOM010000004">
    <property type="protein sequence ID" value="MDO7835464.1"/>
    <property type="molecule type" value="Genomic_DNA"/>
</dbReference>
<feature type="domain" description="TonB-dependent receptor plug" evidence="13">
    <location>
        <begin position="38"/>
        <end position="121"/>
    </location>
</feature>
<evidence type="ECO:0000256" key="11">
    <source>
        <dbReference type="RuleBase" id="RU003357"/>
    </source>
</evidence>
<gene>
    <name evidence="14" type="ORF">Q4610_10470</name>
</gene>
<evidence type="ECO:0000259" key="13">
    <source>
        <dbReference type="Pfam" id="PF07715"/>
    </source>
</evidence>
<evidence type="ECO:0000256" key="4">
    <source>
        <dbReference type="ARBA" id="ARBA00022496"/>
    </source>
</evidence>
<dbReference type="Gene3D" id="2.40.170.20">
    <property type="entry name" value="TonB-dependent receptor, beta-barrel domain"/>
    <property type="match status" value="1"/>
</dbReference>
<keyword evidence="3" id="KW-1134">Transmembrane beta strand</keyword>
<dbReference type="InterPro" id="IPR036942">
    <property type="entry name" value="Beta-barrel_TonB_sf"/>
</dbReference>
<keyword evidence="15" id="KW-1185">Reference proteome</keyword>
<keyword evidence="9 11" id="KW-0472">Membrane</keyword>
<feature type="domain" description="TonB-dependent receptor-like beta-barrel" evidence="12">
    <location>
        <begin position="208"/>
        <end position="628"/>
    </location>
</feature>
<dbReference type="InterPro" id="IPR000531">
    <property type="entry name" value="Beta-barrel_TonB"/>
</dbReference>
<dbReference type="Pfam" id="PF00593">
    <property type="entry name" value="TonB_dep_Rec_b-barrel"/>
    <property type="match status" value="1"/>
</dbReference>
<evidence type="ECO:0000256" key="1">
    <source>
        <dbReference type="ARBA" id="ARBA00004571"/>
    </source>
</evidence>
<dbReference type="PANTHER" id="PTHR32552:SF81">
    <property type="entry name" value="TONB-DEPENDENT OUTER MEMBRANE RECEPTOR"/>
    <property type="match status" value="1"/>
</dbReference>
<keyword evidence="6" id="KW-0408">Iron</keyword>